<feature type="domain" description="MATH" evidence="1">
    <location>
        <begin position="180"/>
        <end position="329"/>
    </location>
</feature>
<gene>
    <name evidence="2" type="primary">UBP12_3</name>
    <name evidence="2" type="ORF">CK203_103449</name>
</gene>
<dbReference type="CDD" id="cd00121">
    <property type="entry name" value="MATH"/>
    <property type="match status" value="2"/>
</dbReference>
<dbReference type="InterPro" id="IPR008974">
    <property type="entry name" value="TRAF-like"/>
</dbReference>
<dbReference type="EMBL" id="QGNW01001761">
    <property type="protein sequence ID" value="RVW31316.1"/>
    <property type="molecule type" value="Genomic_DNA"/>
</dbReference>
<dbReference type="Gene3D" id="2.60.210.10">
    <property type="entry name" value="Apoptosis, Tumor Necrosis Factor Receptor Associated Protein 2, Chain A"/>
    <property type="match status" value="2"/>
</dbReference>
<keyword evidence="2" id="KW-0378">Hydrolase</keyword>
<dbReference type="GO" id="GO:0016787">
    <property type="term" value="F:hydrolase activity"/>
    <property type="evidence" value="ECO:0007669"/>
    <property type="project" value="UniProtKB-KW"/>
</dbReference>
<dbReference type="SUPFAM" id="SSF49599">
    <property type="entry name" value="TRAF domain-like"/>
    <property type="match status" value="2"/>
</dbReference>
<reference evidence="2 3" key="1">
    <citation type="journal article" date="2018" name="PLoS Genet.">
        <title>Population sequencing reveals clonal diversity and ancestral inbreeding in the grapevine cultivar Chardonnay.</title>
        <authorList>
            <person name="Roach M.J."/>
            <person name="Johnson D.L."/>
            <person name="Bohlmann J."/>
            <person name="van Vuuren H.J."/>
            <person name="Jones S.J."/>
            <person name="Pretorius I.S."/>
            <person name="Schmidt S.A."/>
            <person name="Borneman A.R."/>
        </authorList>
    </citation>
    <scope>NUCLEOTIDE SEQUENCE [LARGE SCALE GENOMIC DNA]</scope>
    <source>
        <strain evidence="3">cv. Chardonnay</strain>
        <tissue evidence="2">Leaf</tissue>
    </source>
</reference>
<accession>A0A438D787</accession>
<dbReference type="InterPro" id="IPR002083">
    <property type="entry name" value="MATH/TRAF_dom"/>
</dbReference>
<name>A0A438D787_VITVI</name>
<dbReference type="Pfam" id="PF22486">
    <property type="entry name" value="MATH_2"/>
    <property type="match status" value="2"/>
</dbReference>
<evidence type="ECO:0000259" key="1">
    <source>
        <dbReference type="PROSITE" id="PS50144"/>
    </source>
</evidence>
<dbReference type="Proteomes" id="UP000288805">
    <property type="component" value="Unassembled WGS sequence"/>
</dbReference>
<dbReference type="PANTHER" id="PTHR46162:SF40">
    <property type="entry name" value="TRAF-LIKE FAMILY PROTEIN"/>
    <property type="match status" value="1"/>
</dbReference>
<evidence type="ECO:0000313" key="3">
    <source>
        <dbReference type="Proteomes" id="UP000288805"/>
    </source>
</evidence>
<comment type="caution">
    <text evidence="2">The sequence shown here is derived from an EMBL/GenBank/DDBJ whole genome shotgun (WGS) entry which is preliminary data.</text>
</comment>
<protein>
    <submittedName>
        <fullName evidence="2">Ubiquitin carboxyl-terminal hydrolase 12</fullName>
    </submittedName>
</protein>
<dbReference type="AlphaFoldDB" id="A0A438D787"/>
<dbReference type="PANTHER" id="PTHR46162">
    <property type="entry name" value="TRAF-LIKE FAMILY PROTEIN"/>
    <property type="match status" value="1"/>
</dbReference>
<organism evidence="2 3">
    <name type="scientific">Vitis vinifera</name>
    <name type="common">Grape</name>
    <dbReference type="NCBI Taxonomy" id="29760"/>
    <lineage>
        <taxon>Eukaryota</taxon>
        <taxon>Viridiplantae</taxon>
        <taxon>Streptophyta</taxon>
        <taxon>Embryophyta</taxon>
        <taxon>Tracheophyta</taxon>
        <taxon>Spermatophyta</taxon>
        <taxon>Magnoliopsida</taxon>
        <taxon>eudicotyledons</taxon>
        <taxon>Gunneridae</taxon>
        <taxon>Pentapetalae</taxon>
        <taxon>rosids</taxon>
        <taxon>Vitales</taxon>
        <taxon>Vitaceae</taxon>
        <taxon>Viteae</taxon>
        <taxon>Vitis</taxon>
    </lineage>
</organism>
<dbReference type="SMART" id="SM00061">
    <property type="entry name" value="MATH"/>
    <property type="match status" value="2"/>
</dbReference>
<feature type="domain" description="MATH" evidence="1">
    <location>
        <begin position="25"/>
        <end position="160"/>
    </location>
</feature>
<proteinExistence type="predicted"/>
<sequence length="338" mass="38466">MWSSSITLSTPSAVFFPSKSTLPTHFIQSFGDQRFPAMADEKPPGQCSSPSSSQHLDRRLCLYPNGNKKSGGEDHISLYLEISDAQKLPVGWEVTVNFKLFVFNHIHEKYLTVQDADGKVRDFNVMKSRCGFAQFLSLDVLKDPCNGYLMDDSCIFGAEVFVIKYSGKGECLSMIKDPDDGTFTWVIENFSTLNEEVLYSETFTIKEIKWHVLMHFPHLSSLLIAVKKLSLYPKGNGKVKNKSLCLFLELADCETLHHQRKLYMEFELLIKDQCNDENVEPSHVKSNAKVWFCDSNKEWGFADMVSLSDLNDKSKDFLLNDSLIVEAKILLMMHSKNI</sequence>
<dbReference type="PROSITE" id="PS50144">
    <property type="entry name" value="MATH"/>
    <property type="match status" value="2"/>
</dbReference>
<evidence type="ECO:0000313" key="2">
    <source>
        <dbReference type="EMBL" id="RVW31316.1"/>
    </source>
</evidence>